<dbReference type="InterPro" id="IPR000182">
    <property type="entry name" value="GNAT_dom"/>
</dbReference>
<gene>
    <name evidence="2" type="ORF">COX83_03625</name>
</gene>
<organism evidence="2 3">
    <name type="scientific">Candidatus Magasanikbacteria bacterium CG_4_10_14_0_2_um_filter_41_31</name>
    <dbReference type="NCBI Taxonomy" id="1974639"/>
    <lineage>
        <taxon>Bacteria</taxon>
        <taxon>Candidatus Magasanikiibacteriota</taxon>
    </lineage>
</organism>
<evidence type="ECO:0000313" key="3">
    <source>
        <dbReference type="Proteomes" id="UP000230078"/>
    </source>
</evidence>
<dbReference type="CDD" id="cd04301">
    <property type="entry name" value="NAT_SF"/>
    <property type="match status" value="1"/>
</dbReference>
<dbReference type="EMBL" id="PFPI01000049">
    <property type="protein sequence ID" value="PIZ92739.1"/>
    <property type="molecule type" value="Genomic_DNA"/>
</dbReference>
<reference evidence="3" key="1">
    <citation type="submission" date="2017-09" db="EMBL/GenBank/DDBJ databases">
        <title>Depth-based differentiation of microbial function through sediment-hosted aquifers and enrichment of novel symbionts in the deep terrestrial subsurface.</title>
        <authorList>
            <person name="Probst A.J."/>
            <person name="Ladd B."/>
            <person name="Jarett J.K."/>
            <person name="Geller-Mcgrath D.E."/>
            <person name="Sieber C.M.K."/>
            <person name="Emerson J.B."/>
            <person name="Anantharaman K."/>
            <person name="Thomas B.C."/>
            <person name="Malmstrom R."/>
            <person name="Stieglmeier M."/>
            <person name="Klingl A."/>
            <person name="Woyke T."/>
            <person name="Ryan C.M."/>
            <person name="Banfield J.F."/>
        </authorList>
    </citation>
    <scope>NUCLEOTIDE SEQUENCE [LARGE SCALE GENOMIC DNA]</scope>
</reference>
<feature type="domain" description="N-acetyltransferase" evidence="1">
    <location>
        <begin position="21"/>
        <end position="163"/>
    </location>
</feature>
<evidence type="ECO:0000313" key="2">
    <source>
        <dbReference type="EMBL" id="PIZ92739.1"/>
    </source>
</evidence>
<accession>A0A2M7V2Z1</accession>
<dbReference type="InterPro" id="IPR016181">
    <property type="entry name" value="Acyl_CoA_acyltransferase"/>
</dbReference>
<name>A0A2M7V2Z1_9BACT</name>
<dbReference type="GO" id="GO:0016747">
    <property type="term" value="F:acyltransferase activity, transferring groups other than amino-acyl groups"/>
    <property type="evidence" value="ECO:0007669"/>
    <property type="project" value="InterPro"/>
</dbReference>
<comment type="caution">
    <text evidence="2">The sequence shown here is derived from an EMBL/GenBank/DDBJ whole genome shotgun (WGS) entry which is preliminary data.</text>
</comment>
<dbReference type="Proteomes" id="UP000230078">
    <property type="component" value="Unassembled WGS sequence"/>
</dbReference>
<dbReference type="SUPFAM" id="SSF55729">
    <property type="entry name" value="Acyl-CoA N-acyltransferases (Nat)"/>
    <property type="match status" value="1"/>
</dbReference>
<dbReference type="Pfam" id="PF00583">
    <property type="entry name" value="Acetyltransf_1"/>
    <property type="match status" value="1"/>
</dbReference>
<dbReference type="AlphaFoldDB" id="A0A2M7V2Z1"/>
<dbReference type="Gene3D" id="3.40.630.30">
    <property type="match status" value="1"/>
</dbReference>
<dbReference type="PROSITE" id="PS51186">
    <property type="entry name" value="GNAT"/>
    <property type="match status" value="1"/>
</dbReference>
<sequence length="163" mass="19214">MTTIREYNSKDLPWLEKSMEIFQDGLIESDLEKMLYRSEDYGKQYTAHALKRVVEEQGVCYIAEQGGSHVGFIMGIVHKVEGVEAFENNEEQYGEVIELYVEEAFRGTGLADELMKKLEVYLKEKHCNQIYIEVFAPNEQARKFYEKCEYHVRDYVMMKKLNQ</sequence>
<dbReference type="PANTHER" id="PTHR43072">
    <property type="entry name" value="N-ACETYLTRANSFERASE"/>
    <property type="match status" value="1"/>
</dbReference>
<proteinExistence type="predicted"/>
<protein>
    <recommendedName>
        <fullName evidence="1">N-acetyltransferase domain-containing protein</fullName>
    </recommendedName>
</protein>
<evidence type="ECO:0000259" key="1">
    <source>
        <dbReference type="PROSITE" id="PS51186"/>
    </source>
</evidence>
<dbReference type="PANTHER" id="PTHR43072:SF60">
    <property type="entry name" value="L-2,4-DIAMINOBUTYRIC ACID ACETYLTRANSFERASE"/>
    <property type="match status" value="1"/>
</dbReference>